<feature type="compositionally biased region" description="Low complexity" evidence="1">
    <location>
        <begin position="1"/>
        <end position="19"/>
    </location>
</feature>
<evidence type="ECO:0008006" key="4">
    <source>
        <dbReference type="Google" id="ProtNLM"/>
    </source>
</evidence>
<dbReference type="EMBL" id="CP081150">
    <property type="protein sequence ID" value="QZA78041.1"/>
    <property type="molecule type" value="Genomic_DNA"/>
</dbReference>
<gene>
    <name evidence="2" type="ORF">K4H28_00945</name>
</gene>
<feature type="region of interest" description="Disordered" evidence="1">
    <location>
        <begin position="1"/>
        <end position="46"/>
    </location>
</feature>
<reference evidence="2 3" key="1">
    <citation type="submission" date="2021-08" db="EMBL/GenBank/DDBJ databases">
        <title>complete genome sequencing of Deefgea sp. D25.</title>
        <authorList>
            <person name="Bae J.-W."/>
            <person name="Gim D.-H."/>
        </authorList>
    </citation>
    <scope>NUCLEOTIDE SEQUENCE [LARGE SCALE GENOMIC DNA]</scope>
    <source>
        <strain evidence="2 3">D25</strain>
    </source>
</reference>
<protein>
    <recommendedName>
        <fullName evidence="4">DUF5610 domain-containing protein</fullName>
    </recommendedName>
</protein>
<evidence type="ECO:0000313" key="2">
    <source>
        <dbReference type="EMBL" id="QZA78041.1"/>
    </source>
</evidence>
<name>A0ABX8Z650_9NEIS</name>
<dbReference type="RefSeq" id="WP_221006418.1">
    <property type="nucleotide sequence ID" value="NZ_CP081150.1"/>
</dbReference>
<accession>A0ABX8Z650</accession>
<keyword evidence="3" id="KW-1185">Reference proteome</keyword>
<sequence length="207" mass="22241">MSLQVSSTNSSSLAANVSTRKVATEPAKISETPPTDKVKLSGEATESLTYSKPRMMPAELSSMLADSERQVEAMMNLIRPLLEQQGLTMSKVVSGEQKLTADQGTIDAAKAAISEDGEMGVRKVSERILSFAKFAMGDDPAQMKKIRDAVELGFSQAKEALGGVLPEISQKTYSTIMAEFDRWEKEGIPAGATVSLKKPEPSPEKAT</sequence>
<organism evidence="2 3">
    <name type="scientific">Deefgea tanakiae</name>
    <dbReference type="NCBI Taxonomy" id="2865840"/>
    <lineage>
        <taxon>Bacteria</taxon>
        <taxon>Pseudomonadati</taxon>
        <taxon>Pseudomonadota</taxon>
        <taxon>Betaproteobacteria</taxon>
        <taxon>Neisseriales</taxon>
        <taxon>Chitinibacteraceae</taxon>
        <taxon>Deefgea</taxon>
    </lineage>
</organism>
<evidence type="ECO:0000313" key="3">
    <source>
        <dbReference type="Proteomes" id="UP000825679"/>
    </source>
</evidence>
<proteinExistence type="predicted"/>
<evidence type="ECO:0000256" key="1">
    <source>
        <dbReference type="SAM" id="MobiDB-lite"/>
    </source>
</evidence>
<dbReference type="Proteomes" id="UP000825679">
    <property type="component" value="Chromosome"/>
</dbReference>